<evidence type="ECO:0000313" key="3">
    <source>
        <dbReference type="Proteomes" id="UP000183407"/>
    </source>
</evidence>
<dbReference type="AlphaFoldDB" id="A0A1H5FM80"/>
<dbReference type="Proteomes" id="UP000183407">
    <property type="component" value="Unassembled WGS sequence"/>
</dbReference>
<dbReference type="RefSeq" id="WP_143048925.1">
    <property type="nucleotide sequence ID" value="NZ_FNTL01000004.1"/>
</dbReference>
<name>A0A1H5FM80_RHOJO</name>
<organism evidence="2 3">
    <name type="scientific">Rhodococcus jostii</name>
    <dbReference type="NCBI Taxonomy" id="132919"/>
    <lineage>
        <taxon>Bacteria</taxon>
        <taxon>Bacillati</taxon>
        <taxon>Actinomycetota</taxon>
        <taxon>Actinomycetes</taxon>
        <taxon>Mycobacteriales</taxon>
        <taxon>Nocardiaceae</taxon>
        <taxon>Rhodococcus</taxon>
    </lineage>
</organism>
<gene>
    <name evidence="2" type="ORF">SAMN04490220_6450</name>
</gene>
<accession>A0A1H5FM80</accession>
<keyword evidence="1" id="KW-1133">Transmembrane helix</keyword>
<proteinExistence type="predicted"/>
<reference evidence="3" key="1">
    <citation type="submission" date="2016-10" db="EMBL/GenBank/DDBJ databases">
        <authorList>
            <person name="Varghese N."/>
        </authorList>
    </citation>
    <scope>NUCLEOTIDE SEQUENCE [LARGE SCALE GENOMIC DNA]</scope>
    <source>
        <strain evidence="3">DSM 44719</strain>
    </source>
</reference>
<dbReference type="EMBL" id="FNTL01000004">
    <property type="protein sequence ID" value="SEE04254.1"/>
    <property type="molecule type" value="Genomic_DNA"/>
</dbReference>
<evidence type="ECO:0000256" key="1">
    <source>
        <dbReference type="SAM" id="Phobius"/>
    </source>
</evidence>
<protein>
    <submittedName>
        <fullName evidence="2">Uncharacterized protein</fullName>
    </submittedName>
</protein>
<evidence type="ECO:0000313" key="2">
    <source>
        <dbReference type="EMBL" id="SEE04254.1"/>
    </source>
</evidence>
<feature type="transmembrane region" description="Helical" evidence="1">
    <location>
        <begin position="12"/>
        <end position="43"/>
    </location>
</feature>
<sequence length="67" mass="7427">MIEVVDCRTRFAALWLAVFVDLAAALVTIVAFFVAAVLGYLVYVGDGAPTTGRRRRVRAPWVFMTVH</sequence>
<keyword evidence="1" id="KW-0472">Membrane</keyword>
<keyword evidence="1" id="KW-0812">Transmembrane</keyword>